<evidence type="ECO:0000313" key="2">
    <source>
        <dbReference type="EMBL" id="KRQ99256.1"/>
    </source>
</evidence>
<evidence type="ECO:0000313" key="3">
    <source>
        <dbReference type="Proteomes" id="UP000051913"/>
    </source>
</evidence>
<dbReference type="AlphaFoldDB" id="A0A0R3KU84"/>
<proteinExistence type="predicted"/>
<sequence length="242" mass="27307">MDFELPEGADREYLIIFGVAAVYVGTIPVGEPCIVGATRDLERTYQAMREKWPWSEIGAAFWVKDRDTAEVIASEVNGVLPHDANDRLDCRAERARVEIERVARDWKISLTNHDAAMARVQAAVRRVGDLIERANVNGDLSWFNTAYRDWRLAAKKVGRGMSYAEARARLRKAVTKRLICHDKLEMNTDLLDGLFPELPEVTGRKFRETALTGQKNGGFLRPRTPRHTHVRSGRAALPKGPN</sequence>
<comment type="caution">
    <text evidence="2">The sequence shown here is derived from an EMBL/GenBank/DDBJ whole genome shotgun (WGS) entry which is preliminary data.</text>
</comment>
<protein>
    <submittedName>
        <fullName evidence="2">Uncharacterized protein</fullName>
    </submittedName>
</protein>
<dbReference type="EMBL" id="LLXX01000173">
    <property type="protein sequence ID" value="KRQ99256.1"/>
    <property type="molecule type" value="Genomic_DNA"/>
</dbReference>
<gene>
    <name evidence="2" type="ORF">CP49_11705</name>
</gene>
<reference evidence="2 3" key="1">
    <citation type="submission" date="2014-03" db="EMBL/GenBank/DDBJ databases">
        <title>Bradyrhizobium valentinum sp. nov., isolated from effective nodules of Lupinus mariae-josephae, a lupine endemic of basic-lime soils in Eastern Spain.</title>
        <authorList>
            <person name="Duran D."/>
            <person name="Rey L."/>
            <person name="Navarro A."/>
            <person name="Busquets A."/>
            <person name="Imperial J."/>
            <person name="Ruiz-Argueso T."/>
        </authorList>
    </citation>
    <scope>NUCLEOTIDE SEQUENCE [LARGE SCALE GENOMIC DNA]</scope>
    <source>
        <strain evidence="2 3">LmjM3</strain>
    </source>
</reference>
<dbReference type="RefSeq" id="WP_057853908.1">
    <property type="nucleotide sequence ID" value="NZ_LLXX01000173.1"/>
</dbReference>
<feature type="compositionally biased region" description="Basic residues" evidence="1">
    <location>
        <begin position="223"/>
        <end position="232"/>
    </location>
</feature>
<name>A0A0R3KU84_9BRAD</name>
<keyword evidence="3" id="KW-1185">Reference proteome</keyword>
<organism evidence="2 3">
    <name type="scientific">Bradyrhizobium valentinum</name>
    <dbReference type="NCBI Taxonomy" id="1518501"/>
    <lineage>
        <taxon>Bacteria</taxon>
        <taxon>Pseudomonadati</taxon>
        <taxon>Pseudomonadota</taxon>
        <taxon>Alphaproteobacteria</taxon>
        <taxon>Hyphomicrobiales</taxon>
        <taxon>Nitrobacteraceae</taxon>
        <taxon>Bradyrhizobium</taxon>
    </lineage>
</organism>
<dbReference type="Proteomes" id="UP000051913">
    <property type="component" value="Unassembled WGS sequence"/>
</dbReference>
<feature type="region of interest" description="Disordered" evidence="1">
    <location>
        <begin position="214"/>
        <end position="242"/>
    </location>
</feature>
<evidence type="ECO:0000256" key="1">
    <source>
        <dbReference type="SAM" id="MobiDB-lite"/>
    </source>
</evidence>
<accession>A0A0R3KU84</accession>